<feature type="region of interest" description="Disordered" evidence="6">
    <location>
        <begin position="366"/>
        <end position="386"/>
    </location>
</feature>
<reference evidence="8 9" key="1">
    <citation type="submission" date="2016-03" db="EMBL/GenBank/DDBJ databases">
        <title>Draft genome sequence of Acetobacter malorum CECT 7742, a strain isolated from strawberry vinegar.</title>
        <authorList>
            <person name="Sainz F."/>
            <person name="Mas A."/>
            <person name="Torija M.J."/>
        </authorList>
    </citation>
    <scope>NUCLEOTIDE SEQUENCE [LARGE SCALE GENOMIC DNA]</scope>
    <source>
        <strain evidence="8 9">CECT 7742</strain>
    </source>
</reference>
<feature type="domain" description="Phospholipid/glycerol acyltransferase" evidence="7">
    <location>
        <begin position="164"/>
        <end position="293"/>
    </location>
</feature>
<evidence type="ECO:0000256" key="1">
    <source>
        <dbReference type="ARBA" id="ARBA00005189"/>
    </source>
</evidence>
<keyword evidence="2" id="KW-0444">Lipid biosynthesis</keyword>
<accession>A0A177GBF8</accession>
<comment type="pathway">
    <text evidence="1">Lipid metabolism.</text>
</comment>
<protein>
    <submittedName>
        <fullName evidence="8">1-acyl-sn-glycerol-3-phosphate acyltransferase</fullName>
        <ecNumber evidence="8">2.3.1.51</ecNumber>
    </submittedName>
</protein>
<comment type="caution">
    <text evidence="8">The sequence shown here is derived from an EMBL/GenBank/DDBJ whole genome shotgun (WGS) entry which is preliminary data.</text>
</comment>
<evidence type="ECO:0000256" key="3">
    <source>
        <dbReference type="ARBA" id="ARBA00022679"/>
    </source>
</evidence>
<dbReference type="Proteomes" id="UP000077349">
    <property type="component" value="Unassembled WGS sequence"/>
</dbReference>
<evidence type="ECO:0000313" key="9">
    <source>
        <dbReference type="Proteomes" id="UP000077349"/>
    </source>
</evidence>
<keyword evidence="3 8" id="KW-0808">Transferase</keyword>
<sequence>MDFSAPESLVPSCRHLAKHDCPSASVRVMRAYDLPFPPQTQPLPVQGRLKIMKRASPAQTRFSETSAPPGRDILSPLPSWVEKWCTVSNQLQGGLRLGAITLWVPLSVGFEACLLLVPGTVKIRWTRVIWGVLCKLLGLRIRVIGKRAGTVGGARARARGERPVIYISNHSSWLDVLVLGTLLPSVFVAKGDIEKWPIMGLVSKIGRTIFVSRQRSTTGRERDLMIRRMVDGDNLVLFPEGTSSDGSRVLPFMSAFFAIAKLPRLRNGEKSLLPITYAPGMSPIIQPVSVVYDELEDLPVSRLRRPVFAWYGDMDLGPHLWQLVQWHKSRATVVLHEPLDPELFPSRKALAQAAWNAVARGAADLRQNQNPAPQPGRCEPSEIPSNKPRVIKRLLDRLPPRFASYLKIR</sequence>
<dbReference type="GO" id="GO:0003841">
    <property type="term" value="F:1-acylglycerol-3-phosphate O-acyltransferase activity"/>
    <property type="evidence" value="ECO:0007669"/>
    <property type="project" value="UniProtKB-EC"/>
</dbReference>
<dbReference type="AlphaFoldDB" id="A0A177GBF8"/>
<name>A0A177GBF8_9PROT</name>
<dbReference type="STRING" id="178901.AmDm5_2578"/>
<dbReference type="Pfam" id="PF01553">
    <property type="entry name" value="Acyltransferase"/>
    <property type="match status" value="1"/>
</dbReference>
<keyword evidence="5 8" id="KW-0012">Acyltransferase</keyword>
<evidence type="ECO:0000256" key="5">
    <source>
        <dbReference type="ARBA" id="ARBA00023315"/>
    </source>
</evidence>
<evidence type="ECO:0000256" key="4">
    <source>
        <dbReference type="ARBA" id="ARBA00023098"/>
    </source>
</evidence>
<dbReference type="PANTHER" id="PTHR10434:SF64">
    <property type="entry name" value="1-ACYL-SN-GLYCEROL-3-PHOSPHATE ACYLTRANSFERASE-RELATED"/>
    <property type="match status" value="1"/>
</dbReference>
<evidence type="ECO:0000256" key="2">
    <source>
        <dbReference type="ARBA" id="ARBA00022516"/>
    </source>
</evidence>
<evidence type="ECO:0000259" key="7">
    <source>
        <dbReference type="SMART" id="SM00563"/>
    </source>
</evidence>
<dbReference type="SUPFAM" id="SSF69593">
    <property type="entry name" value="Glycerol-3-phosphate (1)-acyltransferase"/>
    <property type="match status" value="1"/>
</dbReference>
<evidence type="ECO:0000313" key="8">
    <source>
        <dbReference type="EMBL" id="OAG76715.1"/>
    </source>
</evidence>
<dbReference type="InterPro" id="IPR002123">
    <property type="entry name" value="Plipid/glycerol_acylTrfase"/>
</dbReference>
<dbReference type="EMBL" id="LVHD01000018">
    <property type="protein sequence ID" value="OAG76715.1"/>
    <property type="molecule type" value="Genomic_DNA"/>
</dbReference>
<dbReference type="eggNOG" id="COG0204">
    <property type="taxonomic scope" value="Bacteria"/>
</dbReference>
<dbReference type="PATRIC" id="fig|178901.16.peg.2653"/>
<organism evidence="8 9">
    <name type="scientific">Acetobacter malorum</name>
    <dbReference type="NCBI Taxonomy" id="178901"/>
    <lineage>
        <taxon>Bacteria</taxon>
        <taxon>Pseudomonadati</taxon>
        <taxon>Pseudomonadota</taxon>
        <taxon>Alphaproteobacteria</taxon>
        <taxon>Acetobacterales</taxon>
        <taxon>Acetobacteraceae</taxon>
        <taxon>Acetobacter</taxon>
    </lineage>
</organism>
<dbReference type="SMART" id="SM00563">
    <property type="entry name" value="PlsC"/>
    <property type="match status" value="1"/>
</dbReference>
<dbReference type="CDD" id="cd07989">
    <property type="entry name" value="LPLAT_AGPAT-like"/>
    <property type="match status" value="1"/>
</dbReference>
<evidence type="ECO:0000256" key="6">
    <source>
        <dbReference type="SAM" id="MobiDB-lite"/>
    </source>
</evidence>
<gene>
    <name evidence="8" type="ORF">Amal_02489</name>
</gene>
<dbReference type="GO" id="GO:0006654">
    <property type="term" value="P:phosphatidic acid biosynthetic process"/>
    <property type="evidence" value="ECO:0007669"/>
    <property type="project" value="TreeGrafter"/>
</dbReference>
<keyword evidence="4" id="KW-0443">Lipid metabolism</keyword>
<proteinExistence type="predicted"/>
<dbReference type="PANTHER" id="PTHR10434">
    <property type="entry name" value="1-ACYL-SN-GLYCEROL-3-PHOSPHATE ACYLTRANSFERASE"/>
    <property type="match status" value="1"/>
</dbReference>
<dbReference type="EC" id="2.3.1.51" evidence="8"/>